<keyword evidence="5" id="KW-0418">Kinase</keyword>
<dbReference type="InterPro" id="IPR035965">
    <property type="entry name" value="PAS-like_dom_sf"/>
</dbReference>
<comment type="catalytic activity">
    <reaction evidence="1">
        <text>ATP + protein L-histidine = ADP + protein N-phospho-L-histidine.</text>
        <dbReference type="EC" id="2.7.13.3"/>
    </reaction>
</comment>
<dbReference type="OrthoDB" id="423107at2"/>
<proteinExistence type="predicted"/>
<evidence type="ECO:0000256" key="6">
    <source>
        <dbReference type="SAM" id="Coils"/>
    </source>
</evidence>
<dbReference type="Pfam" id="PF00989">
    <property type="entry name" value="PAS"/>
    <property type="match status" value="1"/>
</dbReference>
<dbReference type="RefSeq" id="WP_096830922.1">
    <property type="nucleotide sequence ID" value="NZ_NXIB02000033.1"/>
</dbReference>
<dbReference type="SMART" id="SM00091">
    <property type="entry name" value="PAS"/>
    <property type="match status" value="3"/>
</dbReference>
<feature type="domain" description="PAC" evidence="8">
    <location>
        <begin position="306"/>
        <end position="359"/>
    </location>
</feature>
<dbReference type="Gene3D" id="3.30.450.20">
    <property type="entry name" value="PAS domain"/>
    <property type="match status" value="3"/>
</dbReference>
<dbReference type="PANTHER" id="PTHR43304">
    <property type="entry name" value="PHYTOCHROME-LIKE PROTEIN CPH1"/>
    <property type="match status" value="1"/>
</dbReference>
<dbReference type="GO" id="GO:0006355">
    <property type="term" value="P:regulation of DNA-templated transcription"/>
    <property type="evidence" value="ECO:0007669"/>
    <property type="project" value="InterPro"/>
</dbReference>
<reference evidence="9" key="1">
    <citation type="submission" date="2017-10" db="EMBL/GenBank/DDBJ databases">
        <title>Draft genome sequence of the planktic cyanobacteria Tychonema bourrellyi isolated from alpine lentic freshwater.</title>
        <authorList>
            <person name="Tett A."/>
            <person name="Armanini F."/>
            <person name="Asnicar F."/>
            <person name="Boscaini A."/>
            <person name="Pasolli E."/>
            <person name="Zolfo M."/>
            <person name="Donati C."/>
            <person name="Salmaso N."/>
            <person name="Segata N."/>
        </authorList>
    </citation>
    <scope>NUCLEOTIDE SEQUENCE</scope>
    <source>
        <strain evidence="9">FEM_GT703</strain>
    </source>
</reference>
<dbReference type="SUPFAM" id="SSF55785">
    <property type="entry name" value="PYP-like sensor domain (PAS domain)"/>
    <property type="match status" value="3"/>
</dbReference>
<protein>
    <recommendedName>
        <fullName evidence="2">histidine kinase</fullName>
        <ecNumber evidence="2">2.7.13.3</ecNumber>
    </recommendedName>
</protein>
<dbReference type="InterPro" id="IPR000014">
    <property type="entry name" value="PAS"/>
</dbReference>
<accession>A0A2G4F2P7</accession>
<feature type="domain" description="PAC" evidence="8">
    <location>
        <begin position="432"/>
        <end position="484"/>
    </location>
</feature>
<gene>
    <name evidence="9" type="ORF">CP500_007665</name>
</gene>
<dbReference type="GO" id="GO:0004673">
    <property type="term" value="F:protein histidine kinase activity"/>
    <property type="evidence" value="ECO:0007669"/>
    <property type="project" value="UniProtKB-EC"/>
</dbReference>
<keyword evidence="4" id="KW-0808">Transferase</keyword>
<evidence type="ECO:0000256" key="3">
    <source>
        <dbReference type="ARBA" id="ARBA00022553"/>
    </source>
</evidence>
<comment type="caution">
    <text evidence="9">The sequence shown here is derived from an EMBL/GenBank/DDBJ whole genome shotgun (WGS) entry which is preliminary data.</text>
</comment>
<dbReference type="InterPro" id="IPR052162">
    <property type="entry name" value="Sensor_kinase/Photoreceptor"/>
</dbReference>
<evidence type="ECO:0000313" key="10">
    <source>
        <dbReference type="Proteomes" id="UP000226442"/>
    </source>
</evidence>
<dbReference type="PROSITE" id="PS50112">
    <property type="entry name" value="PAS"/>
    <property type="match status" value="3"/>
</dbReference>
<dbReference type="PANTHER" id="PTHR43304:SF1">
    <property type="entry name" value="PAC DOMAIN-CONTAINING PROTEIN"/>
    <property type="match status" value="1"/>
</dbReference>
<dbReference type="InterPro" id="IPR001610">
    <property type="entry name" value="PAC"/>
</dbReference>
<feature type="domain" description="PAS" evidence="7">
    <location>
        <begin position="260"/>
        <end position="304"/>
    </location>
</feature>
<keyword evidence="3" id="KW-0597">Phosphoprotein</keyword>
<dbReference type="EC" id="2.7.13.3" evidence="2"/>
<dbReference type="EMBL" id="NXIB02000033">
    <property type="protein sequence ID" value="PHX56022.1"/>
    <property type="molecule type" value="Genomic_DNA"/>
</dbReference>
<feature type="domain" description="PAS" evidence="7">
    <location>
        <begin position="360"/>
        <end position="429"/>
    </location>
</feature>
<name>A0A2G4F2P7_9CYAN</name>
<evidence type="ECO:0000259" key="8">
    <source>
        <dbReference type="PROSITE" id="PS50113"/>
    </source>
</evidence>
<evidence type="ECO:0000256" key="5">
    <source>
        <dbReference type="ARBA" id="ARBA00022777"/>
    </source>
</evidence>
<feature type="domain" description="PAS" evidence="7">
    <location>
        <begin position="102"/>
        <end position="172"/>
    </location>
</feature>
<organism evidence="9 10">
    <name type="scientific">Tychonema bourrellyi FEM_GT703</name>
    <dbReference type="NCBI Taxonomy" id="2040638"/>
    <lineage>
        <taxon>Bacteria</taxon>
        <taxon>Bacillati</taxon>
        <taxon>Cyanobacteriota</taxon>
        <taxon>Cyanophyceae</taxon>
        <taxon>Oscillatoriophycideae</taxon>
        <taxon>Oscillatoriales</taxon>
        <taxon>Microcoleaceae</taxon>
        <taxon>Tychonema</taxon>
    </lineage>
</organism>
<evidence type="ECO:0000259" key="7">
    <source>
        <dbReference type="PROSITE" id="PS50112"/>
    </source>
</evidence>
<dbReference type="InterPro" id="IPR000700">
    <property type="entry name" value="PAS-assoc_C"/>
</dbReference>
<dbReference type="SMART" id="SM00086">
    <property type="entry name" value="PAC"/>
    <property type="match status" value="3"/>
</dbReference>
<dbReference type="CDD" id="cd00130">
    <property type="entry name" value="PAS"/>
    <property type="match status" value="3"/>
</dbReference>
<dbReference type="Pfam" id="PF08447">
    <property type="entry name" value="PAS_3"/>
    <property type="match status" value="2"/>
</dbReference>
<evidence type="ECO:0000256" key="2">
    <source>
        <dbReference type="ARBA" id="ARBA00012438"/>
    </source>
</evidence>
<evidence type="ECO:0000313" key="9">
    <source>
        <dbReference type="EMBL" id="PHX56022.1"/>
    </source>
</evidence>
<dbReference type="InterPro" id="IPR013655">
    <property type="entry name" value="PAS_fold_3"/>
</dbReference>
<keyword evidence="6" id="KW-0175">Coiled coil</keyword>
<evidence type="ECO:0000256" key="4">
    <source>
        <dbReference type="ARBA" id="ARBA00022679"/>
    </source>
</evidence>
<sequence>MLETIFQHLQALKSQGSQLSPAQQGILTKTLENLSNSLEELAASRQFESATNNTAKLIELEKSNRIFERTVAQQASQLKQLQEQLDKELSQYRRDNQALIKSEAKLQKVLRNSPNIISLLEPDGRVRYHSAAVTRVLGYKPETRIGKVHGELIHPDDLLNWKAYFGRLLEHPGIAKPIKYRVRHADGSWVYLEAVGNSLLRDSSVQGIVISSWEIGERNQAELAIKESEFRYKIMSQITSDFAYSFRVTPDRKFVCEWATEAFARCTGYLPEELAASGWWSSDLVHPDDKQMLIEQLQEFADLRMGTNEYRIVNKKGEVRWVKDRWQAVWDKTEGRIVRLRGACQEISDRKQVELQLELANQVLQAQIQSSPLAINCTDSEGKVTIWNHASEKLFGWSAIEVLGQDPPHIPEGQKQDFEDILESLFNGKAQRGFEVSLLKKNGGWIDLCLFAAPVQDSSGNTIGTIKIFSDLSERKRIEEERKKLAGLQNMEEPFWVRYITPPKNSKKNTKKQLNINNETQMISLTAEKPDDSIDN</sequence>
<keyword evidence="10" id="KW-1185">Reference proteome</keyword>
<dbReference type="AlphaFoldDB" id="A0A2G4F2P7"/>
<dbReference type="Proteomes" id="UP000226442">
    <property type="component" value="Unassembled WGS sequence"/>
</dbReference>
<feature type="coiled-coil region" evidence="6">
    <location>
        <begin position="64"/>
        <end position="102"/>
    </location>
</feature>
<dbReference type="PROSITE" id="PS50113">
    <property type="entry name" value="PAC"/>
    <property type="match status" value="2"/>
</dbReference>
<dbReference type="NCBIfam" id="TIGR00229">
    <property type="entry name" value="sensory_box"/>
    <property type="match status" value="3"/>
</dbReference>
<evidence type="ECO:0000256" key="1">
    <source>
        <dbReference type="ARBA" id="ARBA00000085"/>
    </source>
</evidence>
<dbReference type="InterPro" id="IPR013767">
    <property type="entry name" value="PAS_fold"/>
</dbReference>